<dbReference type="AlphaFoldDB" id="A0A0D2ASC5"/>
<dbReference type="GeneID" id="27314534"/>
<dbReference type="VEuPathDB" id="FungiDB:PV09_06561"/>
<organism evidence="2 3">
    <name type="scientific">Verruconis gallopava</name>
    <dbReference type="NCBI Taxonomy" id="253628"/>
    <lineage>
        <taxon>Eukaryota</taxon>
        <taxon>Fungi</taxon>
        <taxon>Dikarya</taxon>
        <taxon>Ascomycota</taxon>
        <taxon>Pezizomycotina</taxon>
        <taxon>Dothideomycetes</taxon>
        <taxon>Pleosporomycetidae</taxon>
        <taxon>Venturiales</taxon>
        <taxon>Sympoventuriaceae</taxon>
        <taxon>Verruconis</taxon>
    </lineage>
</organism>
<evidence type="ECO:0000256" key="1">
    <source>
        <dbReference type="SAM" id="MobiDB-lite"/>
    </source>
</evidence>
<protein>
    <submittedName>
        <fullName evidence="2">Uncharacterized protein</fullName>
    </submittedName>
</protein>
<dbReference type="HOGENOM" id="CLU_047273_2_0_1"/>
<dbReference type="PANTHER" id="PTHR28272">
    <property type="entry name" value="RIBONUCLEASES P/MRP PROTEIN SUBUNIT POP3"/>
    <property type="match status" value="1"/>
</dbReference>
<evidence type="ECO:0000313" key="3">
    <source>
        <dbReference type="Proteomes" id="UP000053259"/>
    </source>
</evidence>
<dbReference type="PANTHER" id="PTHR28272:SF1">
    <property type="entry name" value="RIBONUCLEASES P_MRP PROTEIN SUBUNIT POP3"/>
    <property type="match status" value="1"/>
</dbReference>
<accession>A0A0D2ASC5</accession>
<dbReference type="GO" id="GO:0000171">
    <property type="term" value="F:ribonuclease MRP activity"/>
    <property type="evidence" value="ECO:0007669"/>
    <property type="project" value="TreeGrafter"/>
</dbReference>
<dbReference type="OrthoDB" id="20109at2759"/>
<dbReference type="GO" id="GO:0034965">
    <property type="term" value="P:intronic box C/D snoRNA processing"/>
    <property type="evidence" value="ECO:0007669"/>
    <property type="project" value="TreeGrafter"/>
</dbReference>
<dbReference type="InParanoid" id="A0A0D2ASC5"/>
<dbReference type="RefSeq" id="XP_016211933.1">
    <property type="nucleotide sequence ID" value="XM_016360221.1"/>
</dbReference>
<keyword evidence="3" id="KW-1185">Reference proteome</keyword>
<evidence type="ECO:0000313" key="2">
    <source>
        <dbReference type="EMBL" id="KIW02064.1"/>
    </source>
</evidence>
<sequence>MASAAKMRSVKNAPLQLSSSSAETKWPVISPSTQGTILQLLLDLVRPIGQYRQDHVTRSKGKRSRKRKRDAERGDDPSTDIEEASGKPPRPPIEKYVTIGHSSTTRHLEERLRRLESNGSRFDGCQHNLAAVFLAQPVDYLPYRHLPAMTATIAEHDDATAPILLIPLPAGAESKLSGALGIRRVGLVGVFSDAPSGTALLEYVRENVQPVKVSWVSGGGMQK</sequence>
<dbReference type="InterPro" id="IPR013241">
    <property type="entry name" value="RNase_P_Pop3"/>
</dbReference>
<gene>
    <name evidence="2" type="ORF">PV09_06561</name>
</gene>
<dbReference type="STRING" id="253628.A0A0D2ASC5"/>
<reference evidence="2 3" key="1">
    <citation type="submission" date="2015-01" db="EMBL/GenBank/DDBJ databases">
        <title>The Genome Sequence of Ochroconis gallopava CBS43764.</title>
        <authorList>
            <consortium name="The Broad Institute Genomics Platform"/>
            <person name="Cuomo C."/>
            <person name="de Hoog S."/>
            <person name="Gorbushina A."/>
            <person name="Stielow B."/>
            <person name="Teixiera M."/>
            <person name="Abouelleil A."/>
            <person name="Chapman S.B."/>
            <person name="Priest M."/>
            <person name="Young S.K."/>
            <person name="Wortman J."/>
            <person name="Nusbaum C."/>
            <person name="Birren B."/>
        </authorList>
    </citation>
    <scope>NUCLEOTIDE SEQUENCE [LARGE SCALE GENOMIC DNA]</scope>
    <source>
        <strain evidence="2 3">CBS 43764</strain>
    </source>
</reference>
<proteinExistence type="predicted"/>
<dbReference type="GO" id="GO:0005829">
    <property type="term" value="C:cytosol"/>
    <property type="evidence" value="ECO:0007669"/>
    <property type="project" value="TreeGrafter"/>
</dbReference>
<dbReference type="Proteomes" id="UP000053259">
    <property type="component" value="Unassembled WGS sequence"/>
</dbReference>
<dbReference type="GO" id="GO:0005655">
    <property type="term" value="C:nucleolar ribonuclease P complex"/>
    <property type="evidence" value="ECO:0007669"/>
    <property type="project" value="TreeGrafter"/>
</dbReference>
<dbReference type="GO" id="GO:0004526">
    <property type="term" value="F:ribonuclease P activity"/>
    <property type="evidence" value="ECO:0007669"/>
    <property type="project" value="TreeGrafter"/>
</dbReference>
<dbReference type="GO" id="GO:0006364">
    <property type="term" value="P:rRNA processing"/>
    <property type="evidence" value="ECO:0007669"/>
    <property type="project" value="InterPro"/>
</dbReference>
<feature type="compositionally biased region" description="Basic residues" evidence="1">
    <location>
        <begin position="58"/>
        <end position="68"/>
    </location>
</feature>
<name>A0A0D2ASC5_9PEZI</name>
<dbReference type="GO" id="GO:0008033">
    <property type="term" value="P:tRNA processing"/>
    <property type="evidence" value="ECO:0007669"/>
    <property type="project" value="InterPro"/>
</dbReference>
<feature type="region of interest" description="Disordered" evidence="1">
    <location>
        <begin position="53"/>
        <end position="98"/>
    </location>
</feature>
<feature type="region of interest" description="Disordered" evidence="1">
    <location>
        <begin position="1"/>
        <end position="27"/>
    </location>
</feature>
<dbReference type="GO" id="GO:0000172">
    <property type="term" value="C:ribonuclease MRP complex"/>
    <property type="evidence" value="ECO:0007669"/>
    <property type="project" value="TreeGrafter"/>
</dbReference>
<dbReference type="EMBL" id="KN847551">
    <property type="protein sequence ID" value="KIW02064.1"/>
    <property type="molecule type" value="Genomic_DNA"/>
</dbReference>